<dbReference type="InterPro" id="IPR000821">
    <property type="entry name" value="Ala_racemase"/>
</dbReference>
<evidence type="ECO:0000259" key="10">
    <source>
        <dbReference type="SMART" id="SM01005"/>
    </source>
</evidence>
<dbReference type="NCBIfam" id="TIGR00492">
    <property type="entry name" value="alr"/>
    <property type="match status" value="1"/>
</dbReference>
<evidence type="ECO:0000256" key="7">
    <source>
        <dbReference type="HAMAP-Rule" id="MF_01201"/>
    </source>
</evidence>
<dbReference type="EC" id="5.1.1.1" evidence="3 7"/>
<dbReference type="InterPro" id="IPR009006">
    <property type="entry name" value="Ala_racemase/Decarboxylase_C"/>
</dbReference>
<evidence type="ECO:0000256" key="8">
    <source>
        <dbReference type="PIRSR" id="PIRSR600821-50"/>
    </source>
</evidence>
<dbReference type="PANTHER" id="PTHR30511:SF0">
    <property type="entry name" value="ALANINE RACEMASE, CATABOLIC-RELATED"/>
    <property type="match status" value="1"/>
</dbReference>
<dbReference type="SUPFAM" id="SSF51419">
    <property type="entry name" value="PLP-binding barrel"/>
    <property type="match status" value="1"/>
</dbReference>
<feature type="modified residue" description="N6-(pyridoxal phosphate)lysine" evidence="7 8">
    <location>
        <position position="54"/>
    </location>
</feature>
<dbReference type="AlphaFoldDB" id="A0A6P2CD07"/>
<dbReference type="Gene3D" id="2.40.37.10">
    <property type="entry name" value="Lyase, Ornithine Decarboxylase, Chain A, domain 1"/>
    <property type="match status" value="1"/>
</dbReference>
<dbReference type="Proteomes" id="UP000471120">
    <property type="component" value="Unassembled WGS sequence"/>
</dbReference>
<feature type="active site" description="Proton acceptor; specific for D-alanine" evidence="7">
    <location>
        <position position="54"/>
    </location>
</feature>
<dbReference type="GO" id="GO:0030632">
    <property type="term" value="P:D-alanine biosynthetic process"/>
    <property type="evidence" value="ECO:0007669"/>
    <property type="project" value="UniProtKB-UniRule"/>
</dbReference>
<dbReference type="InterPro" id="IPR011079">
    <property type="entry name" value="Ala_racemase_C"/>
</dbReference>
<comment type="function">
    <text evidence="7">Catalyzes the interconversion of L-alanine and D-alanine. May also act on other amino acids.</text>
</comment>
<dbReference type="SUPFAM" id="SSF50621">
    <property type="entry name" value="Alanine racemase C-terminal domain-like"/>
    <property type="match status" value="1"/>
</dbReference>
<evidence type="ECO:0000313" key="12">
    <source>
        <dbReference type="Proteomes" id="UP000471120"/>
    </source>
</evidence>
<dbReference type="GO" id="GO:0005829">
    <property type="term" value="C:cytosol"/>
    <property type="evidence" value="ECO:0007669"/>
    <property type="project" value="TreeGrafter"/>
</dbReference>
<evidence type="ECO:0000313" key="11">
    <source>
        <dbReference type="EMBL" id="TXG90445.1"/>
    </source>
</evidence>
<dbReference type="GO" id="GO:0009252">
    <property type="term" value="P:peptidoglycan biosynthetic process"/>
    <property type="evidence" value="ECO:0007669"/>
    <property type="project" value="TreeGrafter"/>
</dbReference>
<accession>A0A6P2CD07</accession>
<dbReference type="GO" id="GO:0030170">
    <property type="term" value="F:pyridoxal phosphate binding"/>
    <property type="evidence" value="ECO:0007669"/>
    <property type="project" value="UniProtKB-UniRule"/>
</dbReference>
<feature type="active site" description="Proton acceptor; specific for L-alanine" evidence="7">
    <location>
        <position position="283"/>
    </location>
</feature>
<dbReference type="InterPro" id="IPR001608">
    <property type="entry name" value="Ala_racemase_N"/>
</dbReference>
<dbReference type="CDD" id="cd00430">
    <property type="entry name" value="PLPDE_III_AR"/>
    <property type="match status" value="1"/>
</dbReference>
<dbReference type="HAMAP" id="MF_01201">
    <property type="entry name" value="Ala_racemase"/>
    <property type="match status" value="1"/>
</dbReference>
<dbReference type="GO" id="GO:0008784">
    <property type="term" value="F:alanine racemase activity"/>
    <property type="evidence" value="ECO:0007669"/>
    <property type="project" value="UniProtKB-UniRule"/>
</dbReference>
<dbReference type="UniPathway" id="UPA00042">
    <property type="reaction ID" value="UER00497"/>
</dbReference>
<dbReference type="Pfam" id="PF00842">
    <property type="entry name" value="Ala_racemase_C"/>
    <property type="match status" value="1"/>
</dbReference>
<dbReference type="PANTHER" id="PTHR30511">
    <property type="entry name" value="ALANINE RACEMASE"/>
    <property type="match status" value="1"/>
</dbReference>
<name>A0A6P2CD07_9NOCA</name>
<dbReference type="PRINTS" id="PR00992">
    <property type="entry name" value="ALARACEMASE"/>
</dbReference>
<proteinExistence type="inferred from homology"/>
<keyword evidence="5 7" id="KW-0413">Isomerase</keyword>
<dbReference type="Gene3D" id="3.20.20.10">
    <property type="entry name" value="Alanine racemase"/>
    <property type="match status" value="1"/>
</dbReference>
<dbReference type="FunFam" id="3.20.20.10:FF:000002">
    <property type="entry name" value="Alanine racemase"/>
    <property type="match status" value="1"/>
</dbReference>
<evidence type="ECO:0000256" key="3">
    <source>
        <dbReference type="ARBA" id="ARBA00013089"/>
    </source>
</evidence>
<dbReference type="SMART" id="SM01005">
    <property type="entry name" value="Ala_racemase_C"/>
    <property type="match status" value="1"/>
</dbReference>
<comment type="catalytic activity">
    <reaction evidence="1 7">
        <text>L-alanine = D-alanine</text>
        <dbReference type="Rhea" id="RHEA:20249"/>
        <dbReference type="ChEBI" id="CHEBI:57416"/>
        <dbReference type="ChEBI" id="CHEBI:57972"/>
        <dbReference type="EC" id="5.1.1.1"/>
    </reaction>
</comment>
<keyword evidence="4 7" id="KW-0663">Pyridoxal phosphate</keyword>
<comment type="pathway">
    <text evidence="7">Amino-acid biosynthesis; D-alanine biosynthesis; D-alanine from L-alanine: step 1/1.</text>
</comment>
<dbReference type="RefSeq" id="WP_010836094.1">
    <property type="nucleotide sequence ID" value="NZ_QRCM01000001.1"/>
</dbReference>
<feature type="binding site" evidence="7 9">
    <location>
        <position position="152"/>
    </location>
    <ligand>
        <name>substrate</name>
    </ligand>
</feature>
<reference evidence="11 12" key="1">
    <citation type="submission" date="2018-07" db="EMBL/GenBank/DDBJ databases">
        <title>Genome sequence of Rhodococcus rhodnii ATCC 35071 from Rhodnius prolixus.</title>
        <authorList>
            <person name="Patel V."/>
            <person name="Vogel K.J."/>
        </authorList>
    </citation>
    <scope>NUCLEOTIDE SEQUENCE [LARGE SCALE GENOMIC DNA]</scope>
    <source>
        <strain evidence="11 12">ATCC 35071</strain>
    </source>
</reference>
<gene>
    <name evidence="11" type="ORF">DW322_09680</name>
</gene>
<evidence type="ECO:0000256" key="2">
    <source>
        <dbReference type="ARBA" id="ARBA00001933"/>
    </source>
</evidence>
<comment type="caution">
    <text evidence="11">The sequence shown here is derived from an EMBL/GenBank/DDBJ whole genome shotgun (WGS) entry which is preliminary data.</text>
</comment>
<dbReference type="FunFam" id="2.40.37.10:FF:000015">
    <property type="entry name" value="Alanine racemase"/>
    <property type="match status" value="1"/>
</dbReference>
<evidence type="ECO:0000256" key="4">
    <source>
        <dbReference type="ARBA" id="ARBA00022898"/>
    </source>
</evidence>
<organism evidence="11 12">
    <name type="scientific">Rhodococcus rhodnii</name>
    <dbReference type="NCBI Taxonomy" id="38312"/>
    <lineage>
        <taxon>Bacteria</taxon>
        <taxon>Bacillati</taxon>
        <taxon>Actinomycetota</taxon>
        <taxon>Actinomycetes</taxon>
        <taxon>Mycobacteriales</taxon>
        <taxon>Nocardiaceae</taxon>
        <taxon>Rhodococcus</taxon>
    </lineage>
</organism>
<evidence type="ECO:0000256" key="1">
    <source>
        <dbReference type="ARBA" id="ARBA00000316"/>
    </source>
</evidence>
<dbReference type="EMBL" id="QRCM01000001">
    <property type="protein sequence ID" value="TXG90445.1"/>
    <property type="molecule type" value="Genomic_DNA"/>
</dbReference>
<feature type="domain" description="Alanine racemase C-terminal" evidence="10">
    <location>
        <begin position="262"/>
        <end position="391"/>
    </location>
</feature>
<sequence length="405" mass="42156">MTSTDPVSALGTNGAGPGPSRAQLEYVVDLDAIAHNTGVLREHAGSAGIMAVVKADAYNHGAAAVSRAVLASGASELGVTTIGEALALRNAGITAPILAWLHQLDADYDAAIVGDVEIGVSSPRHLARVVAAARRVGRPAAVTLKIDTGLNRNGVAPDEWEATVIAAARASAEGAIEVRGAFTHLSHADEPGHPTIDLQKTAFDAALDGLRRAGLKPARVHMANSAATLTRPDLRYDMVRPGISVYGFSPVPQLGTFGLRPAMTVRAQVILVKRVRAGEGVSYGHLWTAERDTTVALIPMGYADGLPRTLSGRFEVQLGGRRRRAIGRVCMDQFVVDLGENEDGVEEGDDAYVFGNGDHGEPSAQAWADALDTITYEIVCGIKGRTTRSIVGGGTVAGAPGGNGR</sequence>
<comment type="cofactor">
    <cofactor evidence="2 7 8">
        <name>pyridoxal 5'-phosphate</name>
        <dbReference type="ChEBI" id="CHEBI:597326"/>
    </cofactor>
</comment>
<evidence type="ECO:0000256" key="5">
    <source>
        <dbReference type="ARBA" id="ARBA00023235"/>
    </source>
</evidence>
<protein>
    <recommendedName>
        <fullName evidence="6 7">Alanine racemase</fullName>
        <ecNumber evidence="3 7">5.1.1.1</ecNumber>
    </recommendedName>
</protein>
<evidence type="ECO:0000256" key="9">
    <source>
        <dbReference type="PIRSR" id="PIRSR600821-52"/>
    </source>
</evidence>
<comment type="similarity">
    <text evidence="7">Belongs to the alanine racemase family.</text>
</comment>
<dbReference type="InterPro" id="IPR029066">
    <property type="entry name" value="PLP-binding_barrel"/>
</dbReference>
<feature type="binding site" evidence="7 9">
    <location>
        <position position="331"/>
    </location>
    <ligand>
        <name>substrate</name>
    </ligand>
</feature>
<dbReference type="Pfam" id="PF01168">
    <property type="entry name" value="Ala_racemase_N"/>
    <property type="match status" value="1"/>
</dbReference>
<evidence type="ECO:0000256" key="6">
    <source>
        <dbReference type="ARBA" id="ARBA00072221"/>
    </source>
</evidence>